<dbReference type="Pfam" id="PF19028">
    <property type="entry name" value="TSP1_spondin"/>
    <property type="match status" value="1"/>
</dbReference>
<keyword evidence="4" id="KW-0812">Transmembrane</keyword>
<dbReference type="PANTHER" id="PTHR11311">
    <property type="entry name" value="SPONDIN"/>
    <property type="match status" value="1"/>
</dbReference>
<dbReference type="PANTHER" id="PTHR11311:SF30">
    <property type="entry name" value="SPONDIN-LIKE TSP1 DOMAIN-CONTAINING PROTEIN"/>
    <property type="match status" value="1"/>
</dbReference>
<keyword evidence="4" id="KW-0472">Membrane</keyword>
<dbReference type="EMBL" id="CAXKWB010000354">
    <property type="protein sequence ID" value="CAL4060403.1"/>
    <property type="molecule type" value="Genomic_DNA"/>
</dbReference>
<dbReference type="Pfam" id="PF00090">
    <property type="entry name" value="TSP_1"/>
    <property type="match status" value="3"/>
</dbReference>
<keyword evidence="7" id="KW-1185">Reference proteome</keyword>
<dbReference type="GO" id="GO:0005886">
    <property type="term" value="C:plasma membrane"/>
    <property type="evidence" value="ECO:0007669"/>
    <property type="project" value="TreeGrafter"/>
</dbReference>
<evidence type="ECO:0000256" key="4">
    <source>
        <dbReference type="SAM" id="Phobius"/>
    </source>
</evidence>
<feature type="domain" description="Spondin-like TSP1" evidence="5">
    <location>
        <begin position="973"/>
        <end position="1020"/>
    </location>
</feature>
<evidence type="ECO:0000256" key="2">
    <source>
        <dbReference type="ARBA" id="ARBA00023157"/>
    </source>
</evidence>
<dbReference type="InterPro" id="IPR000884">
    <property type="entry name" value="TSP1_rpt"/>
</dbReference>
<evidence type="ECO:0000313" key="6">
    <source>
        <dbReference type="EMBL" id="CAL4060403.1"/>
    </source>
</evidence>
<gene>
    <name evidence="6" type="ORF">MNOR_LOCUS1331</name>
</gene>
<name>A0AAV2PMA5_MEGNR</name>
<comment type="caution">
    <text evidence="6">The sequence shown here is derived from an EMBL/GenBank/DDBJ whole genome shotgun (WGS) entry which is preliminary data.</text>
</comment>
<dbReference type="InterPro" id="IPR036383">
    <property type="entry name" value="TSP1_rpt_sf"/>
</dbReference>
<proteinExistence type="predicted"/>
<feature type="transmembrane region" description="Helical" evidence="4">
    <location>
        <begin position="1499"/>
        <end position="1522"/>
    </location>
</feature>
<dbReference type="PROSITE" id="PS50092">
    <property type="entry name" value="TSP1"/>
    <property type="match status" value="11"/>
</dbReference>
<evidence type="ECO:0000256" key="3">
    <source>
        <dbReference type="ARBA" id="ARBA00023180"/>
    </source>
</evidence>
<keyword evidence="2" id="KW-1015">Disulfide bond</keyword>
<evidence type="ECO:0000259" key="5">
    <source>
        <dbReference type="Pfam" id="PF19028"/>
    </source>
</evidence>
<dbReference type="SMART" id="SM00209">
    <property type="entry name" value="TSP1"/>
    <property type="match status" value="11"/>
</dbReference>
<protein>
    <recommendedName>
        <fullName evidence="5">Spondin-like TSP1 domain-containing protein</fullName>
    </recommendedName>
</protein>
<feature type="non-terminal residue" evidence="6">
    <location>
        <position position="1547"/>
    </location>
</feature>
<accession>A0AAV2PMA5</accession>
<organism evidence="6 7">
    <name type="scientific">Meganyctiphanes norvegica</name>
    <name type="common">Northern krill</name>
    <name type="synonym">Thysanopoda norvegica</name>
    <dbReference type="NCBI Taxonomy" id="48144"/>
    <lineage>
        <taxon>Eukaryota</taxon>
        <taxon>Metazoa</taxon>
        <taxon>Ecdysozoa</taxon>
        <taxon>Arthropoda</taxon>
        <taxon>Crustacea</taxon>
        <taxon>Multicrustacea</taxon>
        <taxon>Malacostraca</taxon>
        <taxon>Eumalacostraca</taxon>
        <taxon>Eucarida</taxon>
        <taxon>Euphausiacea</taxon>
        <taxon>Euphausiidae</taxon>
        <taxon>Meganyctiphanes</taxon>
    </lineage>
</organism>
<dbReference type="GO" id="GO:0030036">
    <property type="term" value="P:actin cytoskeleton organization"/>
    <property type="evidence" value="ECO:0007669"/>
    <property type="project" value="TreeGrafter"/>
</dbReference>
<keyword evidence="1" id="KW-0732">Signal</keyword>
<dbReference type="Proteomes" id="UP001497623">
    <property type="component" value="Unassembled WGS sequence"/>
</dbReference>
<keyword evidence="4" id="KW-1133">Transmembrane helix</keyword>
<reference evidence="6 7" key="1">
    <citation type="submission" date="2024-05" db="EMBL/GenBank/DDBJ databases">
        <authorList>
            <person name="Wallberg A."/>
        </authorList>
    </citation>
    <scope>NUCLEOTIDE SEQUENCE [LARGE SCALE GENOMIC DNA]</scope>
</reference>
<dbReference type="Gene3D" id="2.20.100.10">
    <property type="entry name" value="Thrombospondin type-1 (TSP1) repeat"/>
    <property type="match status" value="8"/>
</dbReference>
<dbReference type="Pfam" id="PF19030">
    <property type="entry name" value="TSP1_ADAMTS"/>
    <property type="match status" value="4"/>
</dbReference>
<sequence>MSDDLYKFCIFSGRNNRKSIWTEEASGQKHLDGSIWTEASGRKHLDGSIWTHLDTSGHIWTYLDTYGHWMPAYWTRHYKVRSSKPKLNIGGLREAYMMQTFTVNLRGTPGDKSFCSPPPPYLVAFIFDMRRTNCIIMDWFFVPSHSQTMVLHYLGGRTTCPTPFGWPFGPAIAFWPPIDPCLALKGIRGLFCVLEGQPECYCWPVGPAKGCRTRYSAALKEIWRRVRDNAWRELVVFGSCSRRYSRRSEEEGPSCSETICFISFRTDKTLPQRFSIHCSLTFRQKNFDRKSDQNMTSMGRKPVCLHNDAVCPPHIKDKNLWASKSRILASQICKLMHWIWSRIMCSDSNYSSQVVREVRERKRVALALQHGDGIPCPHLLERHTLPRPSLQPCDTRYQWVSSAWGECVADLGGTAIAVRCGGGIQRRQLTCVRTHDHVPVDDELCRHVEQPPRVQRCEVGCERDCQVGPWSAWGVCTPTDCTVAPPPATPGFQRRRREVVVSPSVGGHECPALEEQSECHEAQCHQWRPGPWSTCVLDNQENTCGLGHQTRNLTCFDAAGANTPPSECEDELGNAASHRECHIPCSFDCVTGTWSSWTPCSRPCASRLHVGYSQRNTSIIAPQGQGGLACPAPDELTQVTTCRVEPCGGAAWRTGPWQVCRTTGGARCGPGRQTRTVHCTDHHNYTLPTHRCSGLSMPSPDRECEVSCGNDCTVTSWSEWSPCLSPDPCPMAGIVVASSQQRWRRILVPESGGGVECPALVEQRGCARAPGSCNTHTWRPQPWSICTLTEQQECGTGFRVRRVDCVDAVGEVVEPSLCLLGDTIVPETSQECYIACDRPCVTTPWSESKPCESLASCTQLSTRTRDLIDGSKEHPACKDVAIIEHKECPCHSYFDTAASPWIGEIIETSDAALLQIAVNMSECIVENDEGCGVGKRFHSVLCTRHDGILHHPSSCGHSGLDSEPCMLECPSDCHVGPWQEWTPCNATCGAGIQIRRRKMEQPGLWGGRPCPVIEQSRACWGACAATWVPGGWSECRLQDQDTCGTGTQDRTIRCMREASTGLLEEVSELECGSWERPWDSQDCTVACPGECVVTLWSAWSPCDQNGCDSLERRKRLRSVVRHSAGDTTSCPPLLEEEPCILGSSCWRYRWDVGNWTSCVPLGQSTCGEGVRNRPVFCTRGDGTPVHDRLCVGVPRPTPVETWCYVDCPIDCEVTPWTAWDSAKCSCGDSPGVMARRRFLSVNPSESGRPCPRRLEDHKPCPALPCYTWERGPWSPCHLQGGSCGHGVVQRRVSCMGPGGQKVEPSLCLALVHVGGHTWPYLAKALDLNTQDGCYVPCEGDCELTEWATWSHCHRDCSKGHQGGTQTRTRAILKEGSNEVNSVGRTCPGPLSESRPCLAGPCLNYTWEVHNHTVHCVRSDGILVTGGCEGQAKPCVPECVVRGSLCSAVGACVCRPGLRPRYSEKQRFRLAACIPALNISYPPIPQPLAGPKYLPEDINVWMFAMVGVGSAFVVFVVISMYLLCQSPREQTAVPMTLRRQKNVRHRPV</sequence>
<dbReference type="SUPFAM" id="SSF82895">
    <property type="entry name" value="TSP-1 type 1 repeat"/>
    <property type="match status" value="5"/>
</dbReference>
<evidence type="ECO:0000256" key="1">
    <source>
        <dbReference type="ARBA" id="ARBA00022729"/>
    </source>
</evidence>
<dbReference type="InterPro" id="IPR044004">
    <property type="entry name" value="TSP1_spondin_dom"/>
</dbReference>
<keyword evidence="3" id="KW-0325">Glycoprotein</keyword>
<evidence type="ECO:0000313" key="7">
    <source>
        <dbReference type="Proteomes" id="UP001497623"/>
    </source>
</evidence>
<dbReference type="InterPro" id="IPR051418">
    <property type="entry name" value="Spondin/Thrombospondin_T1"/>
</dbReference>